<dbReference type="SMART" id="SM00422">
    <property type="entry name" value="HTH_MERR"/>
    <property type="match status" value="1"/>
</dbReference>
<keyword evidence="7" id="KW-1185">Reference proteome</keyword>
<evidence type="ECO:0000259" key="5">
    <source>
        <dbReference type="PROSITE" id="PS50937"/>
    </source>
</evidence>
<sequence length="126" mass="13791">MKISQLAEATGASPRALRYYEEVGLITASRLSNGYRDYDETAVQTVELIRSMLDSGLSSDIIKLILPCTGDAGPTGDCEGIGRQVLTLREELTSKLEQISLTRNKLDEYLQSEMGLVAKPSTTHKP</sequence>
<keyword evidence="4" id="KW-0804">Transcription</keyword>
<dbReference type="InterPro" id="IPR000551">
    <property type="entry name" value="MerR-type_HTH_dom"/>
</dbReference>
<dbReference type="PRINTS" id="PR00040">
    <property type="entry name" value="HTHMERR"/>
</dbReference>
<keyword evidence="3" id="KW-0238">DNA-binding</keyword>
<dbReference type="RefSeq" id="WP_231449500.1">
    <property type="nucleotide sequence ID" value="NZ_JAJOMB010000032.1"/>
</dbReference>
<feature type="domain" description="HTH merR-type" evidence="5">
    <location>
        <begin position="1"/>
        <end position="68"/>
    </location>
</feature>
<accession>A0A9X1NLR3</accession>
<dbReference type="PROSITE" id="PS50937">
    <property type="entry name" value="HTH_MERR_2"/>
    <property type="match status" value="1"/>
</dbReference>
<dbReference type="GO" id="GO:0003677">
    <property type="term" value="F:DNA binding"/>
    <property type="evidence" value="ECO:0007669"/>
    <property type="project" value="UniProtKB-KW"/>
</dbReference>
<evidence type="ECO:0000256" key="2">
    <source>
        <dbReference type="ARBA" id="ARBA00023015"/>
    </source>
</evidence>
<dbReference type="PANTHER" id="PTHR30204">
    <property type="entry name" value="REDOX-CYCLING DRUG-SENSING TRANSCRIPTIONAL ACTIVATOR SOXR"/>
    <property type="match status" value="1"/>
</dbReference>
<dbReference type="AlphaFoldDB" id="A0A9X1NLR3"/>
<gene>
    <name evidence="6" type="ORF">LR394_37705</name>
</gene>
<evidence type="ECO:0000256" key="1">
    <source>
        <dbReference type="ARBA" id="ARBA00022491"/>
    </source>
</evidence>
<reference evidence="6" key="1">
    <citation type="submission" date="2021-11" db="EMBL/GenBank/DDBJ databases">
        <title>Streptomyces corallinus and Kineosporia corallina sp. nov., two new coral-derived marine actinobacteria.</title>
        <authorList>
            <person name="Buangrab K."/>
            <person name="Sutthacheep M."/>
            <person name="Yeemin T."/>
            <person name="Harunari E."/>
            <person name="Igarashi Y."/>
            <person name="Sripreechasak P."/>
            <person name="Kanchanasin P."/>
            <person name="Tanasupawat S."/>
            <person name="Phongsopitanun W."/>
        </authorList>
    </citation>
    <scope>NUCLEOTIDE SEQUENCE</scope>
    <source>
        <strain evidence="6">JCM 31032</strain>
    </source>
</reference>
<dbReference type="InterPro" id="IPR009061">
    <property type="entry name" value="DNA-bd_dom_put_sf"/>
</dbReference>
<dbReference type="Gene3D" id="1.10.1660.10">
    <property type="match status" value="1"/>
</dbReference>
<dbReference type="Proteomes" id="UP001138997">
    <property type="component" value="Unassembled WGS sequence"/>
</dbReference>
<dbReference type="InterPro" id="IPR047057">
    <property type="entry name" value="MerR_fam"/>
</dbReference>
<evidence type="ECO:0000256" key="3">
    <source>
        <dbReference type="ARBA" id="ARBA00023125"/>
    </source>
</evidence>
<protein>
    <submittedName>
        <fullName evidence="6">MerR family transcriptional regulator</fullName>
    </submittedName>
</protein>
<evidence type="ECO:0000256" key="4">
    <source>
        <dbReference type="ARBA" id="ARBA00023163"/>
    </source>
</evidence>
<evidence type="ECO:0000313" key="6">
    <source>
        <dbReference type="EMBL" id="MCD5316650.1"/>
    </source>
</evidence>
<dbReference type="Pfam" id="PF13411">
    <property type="entry name" value="MerR_1"/>
    <property type="match status" value="1"/>
</dbReference>
<name>A0A9X1NLR3_9ACTN</name>
<organism evidence="6 7">
    <name type="scientific">Kineosporia babensis</name>
    <dbReference type="NCBI Taxonomy" id="499548"/>
    <lineage>
        <taxon>Bacteria</taxon>
        <taxon>Bacillati</taxon>
        <taxon>Actinomycetota</taxon>
        <taxon>Actinomycetes</taxon>
        <taxon>Kineosporiales</taxon>
        <taxon>Kineosporiaceae</taxon>
        <taxon>Kineosporia</taxon>
    </lineage>
</organism>
<keyword evidence="1" id="KW-0678">Repressor</keyword>
<keyword evidence="2" id="KW-0805">Transcription regulation</keyword>
<dbReference type="EMBL" id="JAJOMB010000032">
    <property type="protein sequence ID" value="MCD5316650.1"/>
    <property type="molecule type" value="Genomic_DNA"/>
</dbReference>
<dbReference type="SUPFAM" id="SSF46955">
    <property type="entry name" value="Putative DNA-binding domain"/>
    <property type="match status" value="1"/>
</dbReference>
<proteinExistence type="predicted"/>
<comment type="caution">
    <text evidence="6">The sequence shown here is derived from an EMBL/GenBank/DDBJ whole genome shotgun (WGS) entry which is preliminary data.</text>
</comment>
<dbReference type="GO" id="GO:0003700">
    <property type="term" value="F:DNA-binding transcription factor activity"/>
    <property type="evidence" value="ECO:0007669"/>
    <property type="project" value="InterPro"/>
</dbReference>
<evidence type="ECO:0000313" key="7">
    <source>
        <dbReference type="Proteomes" id="UP001138997"/>
    </source>
</evidence>
<dbReference type="PANTHER" id="PTHR30204:SF69">
    <property type="entry name" value="MERR-FAMILY TRANSCRIPTIONAL REGULATOR"/>
    <property type="match status" value="1"/>
</dbReference>